<proteinExistence type="predicted"/>
<dbReference type="SMART" id="SM00065">
    <property type="entry name" value="GAF"/>
    <property type="match status" value="1"/>
</dbReference>
<reference evidence="2 3" key="1">
    <citation type="submission" date="2019-03" db="EMBL/GenBank/DDBJ databases">
        <title>Nitrincola sp. nov. isolated from an Indian soda lake.</title>
        <authorList>
            <person name="Joshi A."/>
            <person name="Thite S.V."/>
            <person name="Joseph N."/>
            <person name="Dhotre D."/>
            <person name="Moorthy M."/>
            <person name="Shouche Y.S."/>
        </authorList>
    </citation>
    <scope>NUCLEOTIDE SEQUENCE [LARGE SCALE GENOMIC DNA]</scope>
    <source>
        <strain evidence="2 3">MEB193</strain>
    </source>
</reference>
<dbReference type="InterPro" id="IPR003607">
    <property type="entry name" value="HD/PDEase_dom"/>
</dbReference>
<comment type="caution">
    <text evidence="2">The sequence shown here is derived from an EMBL/GenBank/DDBJ whole genome shotgun (WGS) entry which is preliminary data.</text>
</comment>
<accession>A0A5A9W6H4</accession>
<dbReference type="Pfam" id="PF13487">
    <property type="entry name" value="HD_5"/>
    <property type="match status" value="1"/>
</dbReference>
<organism evidence="2 3">
    <name type="scientific">Nitrincola tapanii</name>
    <dbReference type="NCBI Taxonomy" id="1708751"/>
    <lineage>
        <taxon>Bacteria</taxon>
        <taxon>Pseudomonadati</taxon>
        <taxon>Pseudomonadota</taxon>
        <taxon>Gammaproteobacteria</taxon>
        <taxon>Oceanospirillales</taxon>
        <taxon>Oceanospirillaceae</taxon>
        <taxon>Nitrincola</taxon>
    </lineage>
</organism>
<dbReference type="Gene3D" id="1.10.3210.10">
    <property type="entry name" value="Hypothetical protein af1432"/>
    <property type="match status" value="2"/>
</dbReference>
<dbReference type="InterPro" id="IPR003018">
    <property type="entry name" value="GAF"/>
</dbReference>
<dbReference type="SUPFAM" id="SSF55781">
    <property type="entry name" value="GAF domain-like"/>
    <property type="match status" value="1"/>
</dbReference>
<dbReference type="SMART" id="SM00471">
    <property type="entry name" value="HDc"/>
    <property type="match status" value="1"/>
</dbReference>
<protein>
    <submittedName>
        <fullName evidence="2">GAF domain-containing protein</fullName>
    </submittedName>
</protein>
<dbReference type="PANTHER" id="PTHR43155">
    <property type="entry name" value="CYCLIC DI-GMP PHOSPHODIESTERASE PA4108-RELATED"/>
    <property type="match status" value="1"/>
</dbReference>
<dbReference type="RefSeq" id="WP_149389532.1">
    <property type="nucleotide sequence ID" value="NZ_SMRS01000001.1"/>
</dbReference>
<dbReference type="EMBL" id="SMRS01000001">
    <property type="protein sequence ID" value="KAA0876282.1"/>
    <property type="molecule type" value="Genomic_DNA"/>
</dbReference>
<dbReference type="Pfam" id="PF01590">
    <property type="entry name" value="GAF"/>
    <property type="match status" value="1"/>
</dbReference>
<evidence type="ECO:0000259" key="1">
    <source>
        <dbReference type="PROSITE" id="PS51832"/>
    </source>
</evidence>
<dbReference type="InterPro" id="IPR029016">
    <property type="entry name" value="GAF-like_dom_sf"/>
</dbReference>
<keyword evidence="3" id="KW-1185">Reference proteome</keyword>
<dbReference type="PROSITE" id="PS51832">
    <property type="entry name" value="HD_GYP"/>
    <property type="match status" value="1"/>
</dbReference>
<dbReference type="AlphaFoldDB" id="A0A5A9W6H4"/>
<gene>
    <name evidence="2" type="ORF">E1H14_00675</name>
</gene>
<evidence type="ECO:0000313" key="3">
    <source>
        <dbReference type="Proteomes" id="UP000325302"/>
    </source>
</evidence>
<dbReference type="GO" id="GO:0008081">
    <property type="term" value="F:phosphoric diester hydrolase activity"/>
    <property type="evidence" value="ECO:0007669"/>
    <property type="project" value="UniProtKB-ARBA"/>
</dbReference>
<feature type="domain" description="HD-GYP" evidence="1">
    <location>
        <begin position="317"/>
        <end position="520"/>
    </location>
</feature>
<dbReference type="Pfam" id="PF01966">
    <property type="entry name" value="HD"/>
    <property type="match status" value="1"/>
</dbReference>
<dbReference type="SUPFAM" id="SSF109604">
    <property type="entry name" value="HD-domain/PDEase-like"/>
    <property type="match status" value="1"/>
</dbReference>
<name>A0A5A9W6H4_9GAMM</name>
<dbReference type="Gene3D" id="3.30.450.40">
    <property type="match status" value="1"/>
</dbReference>
<dbReference type="InterPro" id="IPR006674">
    <property type="entry name" value="HD_domain"/>
</dbReference>
<dbReference type="PANTHER" id="PTHR43155:SF2">
    <property type="entry name" value="CYCLIC DI-GMP PHOSPHODIESTERASE PA4108"/>
    <property type="match status" value="1"/>
</dbReference>
<sequence>MGEHLNITTHLEYLNKIGIELSAQTDINRLLEMILLTAKKITNADGGTLYLTNDDARSLKFVIVRTDSLGIAFGGSHENEIPFQDLQLFNPDGSENHSMVVAHAAHTGQSINIEDAYHAEGFDFSGTQAFDKQTGYRSKSFLTVPMKNHEGELIGVLQLLNALDPLTDQVIGFPETSERLVNSLASQAAVALSNRQLIQQLSDLFEAFINLINVAIDEKSPHTSGHCQRVPEITMMIADALHASNEPEWNHFSLSEKDRHELRIASLLHDCGKITTPTHIVDKSTRLETIFDRIHLLNARFEIIKRDLEITFLRQCLEGGHRSNLEAEFNAKKNQLDKDIRFIQHINQGSTYLTDEHLSNLEEIRHRYDFQIDEVTYPILNEHEYENLSVRGGTLTQAEREIMNQHIVTTIKMLEALPWPKRLARVPEFAGGHHERMDGKGYPKGLKGQDMSVQARVMAIADIFEALTASDRPYKKPNTVSESLSILVAFANNGHIDPDIFKVFLTSKVWGSYAADYLIPEQRDDVDINALLSKLNS</sequence>
<dbReference type="OrthoDB" id="9764808at2"/>
<evidence type="ECO:0000313" key="2">
    <source>
        <dbReference type="EMBL" id="KAA0876282.1"/>
    </source>
</evidence>
<dbReference type="Proteomes" id="UP000325302">
    <property type="component" value="Unassembled WGS sequence"/>
</dbReference>
<dbReference type="InterPro" id="IPR037522">
    <property type="entry name" value="HD_GYP_dom"/>
</dbReference>
<dbReference type="CDD" id="cd00077">
    <property type="entry name" value="HDc"/>
    <property type="match status" value="1"/>
</dbReference>